<proteinExistence type="predicted"/>
<protein>
    <recommendedName>
        <fullName evidence="3">IrrE N-terminal-like domain-containing protein</fullName>
    </recommendedName>
</protein>
<sequence>MTPSVIAPRCTRLAPGERGGPIDERGLAELRERARERVRTVLAAVPLPRPWSMNAWVDRLEAWRGREIDLVPVAHRPGQPSGAWQARPDYDLIAYTGHTSALHQDHIIAHELAHLLCAHTGACLLSESEAAELAPDLAPRALSHLLTRVTSGADEYEAELIAVLLMSAATSEPPAVQPGASGRAADQARRLAALLG</sequence>
<evidence type="ECO:0000313" key="2">
    <source>
        <dbReference type="Proteomes" id="UP000215199"/>
    </source>
</evidence>
<gene>
    <name evidence="1" type="ORF">CF165_10270</name>
</gene>
<dbReference type="EMBL" id="NMUL01000008">
    <property type="protein sequence ID" value="OXM69078.1"/>
    <property type="molecule type" value="Genomic_DNA"/>
</dbReference>
<evidence type="ECO:0000313" key="1">
    <source>
        <dbReference type="EMBL" id="OXM69078.1"/>
    </source>
</evidence>
<accession>A0A229TD48</accession>
<reference evidence="2" key="1">
    <citation type="submission" date="2017-07" db="EMBL/GenBank/DDBJ databases">
        <title>Comparative genome mining reveals phylogenetic distribution patterns of secondary metabolites in Amycolatopsis.</title>
        <authorList>
            <person name="Adamek M."/>
            <person name="Alanjary M."/>
            <person name="Sales-Ortells H."/>
            <person name="Goodfellow M."/>
            <person name="Bull A.T."/>
            <person name="Kalinowski J."/>
            <person name="Ziemert N."/>
        </authorList>
    </citation>
    <scope>NUCLEOTIDE SEQUENCE [LARGE SCALE GENOMIC DNA]</scope>
    <source>
        <strain evidence="2">H5</strain>
    </source>
</reference>
<dbReference type="OrthoDB" id="4144896at2"/>
<comment type="caution">
    <text evidence="1">The sequence shown here is derived from an EMBL/GenBank/DDBJ whole genome shotgun (WGS) entry which is preliminary data.</text>
</comment>
<name>A0A229TD48_9PSEU</name>
<dbReference type="AlphaFoldDB" id="A0A229TD48"/>
<dbReference type="Proteomes" id="UP000215199">
    <property type="component" value="Unassembled WGS sequence"/>
</dbReference>
<keyword evidence="2" id="KW-1185">Reference proteome</keyword>
<evidence type="ECO:0008006" key="3">
    <source>
        <dbReference type="Google" id="ProtNLM"/>
    </source>
</evidence>
<organism evidence="1 2">
    <name type="scientific">Amycolatopsis vastitatis</name>
    <dbReference type="NCBI Taxonomy" id="1905142"/>
    <lineage>
        <taxon>Bacteria</taxon>
        <taxon>Bacillati</taxon>
        <taxon>Actinomycetota</taxon>
        <taxon>Actinomycetes</taxon>
        <taxon>Pseudonocardiales</taxon>
        <taxon>Pseudonocardiaceae</taxon>
        <taxon>Amycolatopsis</taxon>
    </lineage>
</organism>